<dbReference type="Proteomes" id="UP000007799">
    <property type="component" value="Unassembled WGS sequence"/>
</dbReference>
<dbReference type="KEGG" id="sre:PTSG_04973"/>
<feature type="domain" description="ABC transporter" evidence="11">
    <location>
        <begin position="2413"/>
        <end position="2671"/>
    </location>
</feature>
<dbReference type="GO" id="GO:0005524">
    <property type="term" value="F:ATP binding"/>
    <property type="evidence" value="ECO:0007669"/>
    <property type="project" value="UniProtKB-KW"/>
</dbReference>
<dbReference type="Pfam" id="PF12698">
    <property type="entry name" value="ABC2_membrane_3"/>
    <property type="match status" value="2"/>
</dbReference>
<evidence type="ECO:0000259" key="12">
    <source>
        <dbReference type="PROSITE" id="PS51820"/>
    </source>
</evidence>
<dbReference type="InterPro" id="IPR013525">
    <property type="entry name" value="ABC2_TM"/>
</dbReference>
<organism evidence="14">
    <name type="scientific">Salpingoeca rosetta (strain ATCC 50818 / BSB-021)</name>
    <dbReference type="NCBI Taxonomy" id="946362"/>
    <lineage>
        <taxon>Eukaryota</taxon>
        <taxon>Choanoflagellata</taxon>
        <taxon>Craspedida</taxon>
        <taxon>Salpingoecidae</taxon>
        <taxon>Salpingoeca</taxon>
    </lineage>
</organism>
<sequence>MRRGLGESSTPGPRNGDDGSNAGHNEHGWHMRGELETHRYNRAGTAAVGSEGSDDKQGNGGWWRVVGQQTMTILWKNRLLKLRKWKSTLVGMVIPTVIFCLLLIIRTQLPVSTEAAVSSPPLAFPSAGIAVFMQSQLCNGLYDLAPDIGADIIAPSLIRELHHNLAREGVSVTSAEHMMVDLLDGAMHVDAAMHNATTIPAVPARCIALFRRLTNTTASQGERTVRDGQEAAACYCSLTSSPAARHAVTHSISGVVEAFITSTNDSTAAIIDTIRNRTGVTLSPDDADTLNAMRRAVVPLLTDPRVEEVLFGGMDVITAAQYLMCPVVSEWSLHRQADPEQNEAATASQTSLVKLEEVFGGSKIFYAPDTNQTRRIVQEMNRTFQALGAAVDTLKCTATLLSEMQSDQQDHQPSSGDHGMLIERWEHIEGNELRKLYADPRYPSRPDQRFLLTSRVFSSPFDVADNFGQRIRGVFTAPASGAYTFWIAGDDHCELFLSTDETRAHVRKIAARYGSNFPWEWHRVATQQSAPIVLEEGRSYYIEAVGKERTGRDHVAVAVQVPSPCAKNVTLCRHTYVPRNGEDAMPLDGVMSLPAPLFNNGTANVTSAPLVPDLRELAFMTVHDPFVPFSSTTEMVKEAMPSRRLSDVLAAIEFHNMDDNMMRTTTTTALPSNNRQRANNDVSSRGSGPRTAAAAVGGDAYGNVPMPEQLHYSIRMNPVKIPATKTGSRHVTSSYGQFTWWLYYYSGFAMVQDMVDRAFTNLHAERDTATELPVFGQRFPVPAYAGDEFTRGLAPVLPLFMTISLVYIVSITVKSIVYEKELRLKEMMRIMGMYTGVHWLAWTITCVLETLPSVFIITMLLCQGDVLRNSNELIVFLLLEAFVLASVMLSFLISCFFSRAKIAAACGGIVYFSFYVPFVAVALNAGDMSVMQKAGVSLMSTTALGIASQYLAYWEEVGVGLQWSNLFVGMSPCDGFSAGAAIVMLLLDGLIYLLLTLYLEQVIPGQFGVPKHPLFFLKPLATGVRRCCRYCCCCLQGRGHHPLSVSAGDVVDIELASARSRSHSFAAPTPTASVATATATSSTAATIPPSSGSAVPSAHPYTPSARATPSSAFLSSVAAVGASSGSDSGVVLATPHLHTTTAAASADGADERGVVINHMSKDYNDDAWWLLCGIDRLLGLQRKPPAVADLSLRMPFGQVTSLLGSNGAGKSTTLSILCGLFPQTSGLVRVHGYDTRVDMDAARKHLGVCLQYNALFDSLTVREHVLFCARIRRGRRGGLDSALDETMHLIKALGLMPYFDTECHHLSGGNKRKLSVALAFVCSPDVVILDEPTAGMDPSARRATWNLILQKRKTCCIILTTHHLDEADLLSDSVAIMKDGELRAHGSPFDLKQQHGLGYTLTLSLTPAAAGSPATLDTLTRMVSSAVPGAAPGYSSQTEATFVLPPEQVSLFPPLFAQLEQGGKQLGVEAFGVSASKLEDVFLEVTGRTFSRHPSASSSSTAPPAGAPSVLRHHRGDGDGDGDGDSVFLASAPQHDHQHQLQSASSRHRSRISSTTSGKTAGARRGIDGRDATLAYSTMLHTPTPSIGGASVGAAEMLAEDDEEIESVAEQLQMLESLDGSTTVSTSSLRRLRRYQRHHDRHDRHHDYRYGAASDGDAVAADDGGGDDDGADVESAQSPLLMSVDGIAGNTSDADTGAAGVRTRSTHASTHAHARVHGDSAASGHGHFQTRGFKRRFSAGMRSGLSSIDGIVAPVGAWCLRTGVVLKVLLRKRAQHTLRDIKAFISMVILPVGLICLAMLVASRVEDTSNFPALELSPNMFSGECFSGQGVTPVYSYANNTQGADLIAAIETCPATTTPGLDCGTERTEFNSLHDDPSFVSPGSSSKESRCDGECHPRNLTSFLLMHSSDGLVSQRHGAATVDLQTNTAHTGAEFGSSQRASSSSASSSSSSATASGPWHGMFARAWFERIDLHSLPAYLNLVNNGVLKSLAGDSNLHIHAFNHPLNTSADTQLLNFIQSGTDASVAAFVIFALSFIPASVLVFLVSERVTRSKFMQLAAGCRPWQYWLACFIWDALAFVVAAVLCVGVFALFAVDGYSGRNLGAVAVLLLLYGLACTTLMYPFSFVFKVPSTAYVTMIVANLFVGVTTTLATFVLDRFSWNPNLWRANVVLKKVFLVFPNYCFGRGLLDIATNEYTAQYNDLQANLYGDELPSFTSPFSWDIAGRNMFVMAVHTVAFFLLTLCIQYWSQQRLKSWTSSARARVLRWWRCVRHFAGARAGGSSGSGGYTAARRSSVTSTSSSNSRSGSGYDSDSNDSDDAAAAGDDGGGGGGGGGGDPGRRFRGMIAPGEQHNHDTNVSINTNSTNFNRRSRSRGQHRRRHRGTNGGATSLVDEPALEAEMEALSEHPEAFAVRVEHLTKVYSTKSRKKTKDTRSAADSPHQRKNGKRQARRHAAVDDVSFGVRRGECFGLLGVNGAGKTTTFKVISGEHAATLGDVFLDDVSVSQHRRITQRQMGYCPQEDALLPLLTPTEHMQLYGGLRGLTPEAVEKGARLLFRVLDLQQWKNTTARHLSGGTKRKLSLAMALLGTRGVVLLDEPSAGLDAHAKRFLWSRVLAVVRSGRSVLLTSHSMEECEALCNRLTIMVDGKLKCIGTPQMLKTKFGDGYTLVLKATGELPISQEHVRAQFAGAQLVEAHRGYVRFFVPTASAQPLSAAFERALALQRQHGLEYFSISQTTLEDIFCKFAGTSLGPFSHHAAQQHHAGHDTDNPTGNVSSVAAGATTSFDRGAGRAEGVVMTSHANAMFPGVSDGDDYDGGRVADGEDAAKGEHDDGDDGDDARDDGNASASLSWDAGAQCGVMTESIHEEWDNEGWQAA</sequence>
<evidence type="ECO:0000256" key="8">
    <source>
        <dbReference type="ARBA" id="ARBA00023136"/>
    </source>
</evidence>
<name>F2U957_SALR5</name>
<feature type="compositionally biased region" description="Low complexity" evidence="9">
    <location>
        <begin position="1937"/>
        <end position="1956"/>
    </location>
</feature>
<feature type="compositionally biased region" description="Acidic residues" evidence="9">
    <location>
        <begin position="2831"/>
        <end position="2840"/>
    </location>
</feature>
<feature type="compositionally biased region" description="Basic residues" evidence="9">
    <location>
        <begin position="2442"/>
        <end position="2453"/>
    </location>
</feature>
<feature type="region of interest" description="Disordered" evidence="9">
    <location>
        <begin position="1"/>
        <end position="28"/>
    </location>
</feature>
<feature type="transmembrane region" description="Helical" evidence="10">
    <location>
        <begin position="2105"/>
        <end position="2128"/>
    </location>
</feature>
<dbReference type="eggNOG" id="KOG0059">
    <property type="taxonomic scope" value="Eukaryota"/>
</dbReference>
<feature type="transmembrane region" description="Helical" evidence="10">
    <location>
        <begin position="85"/>
        <end position="105"/>
    </location>
</feature>
<reference evidence="13" key="1">
    <citation type="submission" date="2009-08" db="EMBL/GenBank/DDBJ databases">
        <title>Annotation of Salpingoeca rosetta.</title>
        <authorList>
            <consortium name="The Broad Institute Genome Sequencing Platform"/>
            <person name="Russ C."/>
            <person name="Cuomo C."/>
            <person name="Burger G."/>
            <person name="Gray M.W."/>
            <person name="Holland P.W.H."/>
            <person name="King N."/>
            <person name="Lang F.B.F."/>
            <person name="Roger A.J."/>
            <person name="Ruiz-Trillo I."/>
            <person name="Young S.K."/>
            <person name="Zeng Q."/>
            <person name="Gargeya S."/>
            <person name="Alvarado L."/>
            <person name="Berlin A."/>
            <person name="Chapman S.B."/>
            <person name="Chen Z."/>
            <person name="Freedman E."/>
            <person name="Gellesch M."/>
            <person name="Goldberg J."/>
            <person name="Griggs A."/>
            <person name="Gujja S."/>
            <person name="Heilman E."/>
            <person name="Heiman D."/>
            <person name="Howarth C."/>
            <person name="Mehta T."/>
            <person name="Neiman D."/>
            <person name="Pearson M."/>
            <person name="Roberts A."/>
            <person name="Saif S."/>
            <person name="Shea T."/>
            <person name="Shenoy N."/>
            <person name="Sisk P."/>
            <person name="Stolte C."/>
            <person name="Sykes S."/>
            <person name="White J."/>
            <person name="Yandava C."/>
            <person name="Haas B."/>
            <person name="Nusbaum C."/>
            <person name="Birren B."/>
        </authorList>
    </citation>
    <scope>NUCLEOTIDE SEQUENCE [LARGE SCALE GENOMIC DNA]</scope>
    <source>
        <strain evidence="13">ATCC 50818</strain>
    </source>
</reference>
<comment type="similarity">
    <text evidence="2">Belongs to the ABC transporter superfamily. ABCA family.</text>
</comment>
<feature type="transmembrane region" description="Helical" evidence="10">
    <location>
        <begin position="2067"/>
        <end position="2093"/>
    </location>
</feature>
<feature type="domain" description="ABC transporter" evidence="11">
    <location>
        <begin position="1172"/>
        <end position="1404"/>
    </location>
</feature>
<feature type="transmembrane region" description="Helical" evidence="10">
    <location>
        <begin position="2135"/>
        <end position="2156"/>
    </location>
</feature>
<dbReference type="PROSITE" id="PS50893">
    <property type="entry name" value="ABC_TRANSPORTER_2"/>
    <property type="match status" value="2"/>
</dbReference>
<proteinExistence type="inferred from homology"/>
<feature type="compositionally biased region" description="Low complexity" evidence="9">
    <location>
        <begin position="1650"/>
        <end position="1662"/>
    </location>
</feature>
<feature type="region of interest" description="Disordered" evidence="9">
    <location>
        <begin position="2756"/>
        <end position="2778"/>
    </location>
</feature>
<dbReference type="InterPro" id="IPR037524">
    <property type="entry name" value="PA14/GLEYA"/>
</dbReference>
<keyword evidence="3" id="KW-0813">Transport</keyword>
<dbReference type="CDD" id="cd03263">
    <property type="entry name" value="ABC_subfamily_A"/>
    <property type="match status" value="2"/>
</dbReference>
<feature type="compositionally biased region" description="Low complexity" evidence="9">
    <location>
        <begin position="2359"/>
        <end position="2368"/>
    </location>
</feature>
<feature type="transmembrane region" description="Helical" evidence="10">
    <location>
        <begin position="2026"/>
        <end position="2046"/>
    </location>
</feature>
<feature type="compositionally biased region" description="Basic residues" evidence="9">
    <location>
        <begin position="2369"/>
        <end position="2383"/>
    </location>
</feature>
<accession>F2U957</accession>
<dbReference type="GO" id="GO:0140359">
    <property type="term" value="F:ABC-type transporter activity"/>
    <property type="evidence" value="ECO:0007669"/>
    <property type="project" value="InterPro"/>
</dbReference>
<evidence type="ECO:0000256" key="9">
    <source>
        <dbReference type="SAM" id="MobiDB-lite"/>
    </source>
</evidence>
<feature type="region of interest" description="Disordered" evidence="9">
    <location>
        <begin position="1491"/>
        <end position="1569"/>
    </location>
</feature>
<evidence type="ECO:0000259" key="11">
    <source>
        <dbReference type="PROSITE" id="PS50893"/>
    </source>
</evidence>
<dbReference type="SUPFAM" id="SSF56988">
    <property type="entry name" value="Anthrax protective antigen"/>
    <property type="match status" value="1"/>
</dbReference>
<evidence type="ECO:0000256" key="1">
    <source>
        <dbReference type="ARBA" id="ARBA00004141"/>
    </source>
</evidence>
<feature type="transmembrane region" description="Helical" evidence="10">
    <location>
        <begin position="796"/>
        <end position="818"/>
    </location>
</feature>
<feature type="region of interest" description="Disordered" evidence="9">
    <location>
        <begin position="2279"/>
        <end position="2393"/>
    </location>
</feature>
<dbReference type="PROSITE" id="PS51820">
    <property type="entry name" value="PA14"/>
    <property type="match status" value="1"/>
</dbReference>
<gene>
    <name evidence="13" type="ORF">PTSG_04973</name>
</gene>
<dbReference type="Pfam" id="PF07691">
    <property type="entry name" value="PA14"/>
    <property type="match status" value="1"/>
</dbReference>
<evidence type="ECO:0000256" key="10">
    <source>
        <dbReference type="SAM" id="Phobius"/>
    </source>
</evidence>
<feature type="region of interest" description="Disordered" evidence="9">
    <location>
        <begin position="1636"/>
        <end position="1727"/>
    </location>
</feature>
<feature type="transmembrane region" description="Helical" evidence="10">
    <location>
        <begin position="1782"/>
        <end position="1802"/>
    </location>
</feature>
<dbReference type="InterPro" id="IPR011658">
    <property type="entry name" value="PA14_dom"/>
</dbReference>
<feature type="transmembrane region" description="Helical" evidence="10">
    <location>
        <begin position="873"/>
        <end position="895"/>
    </location>
</feature>
<feature type="transmembrane region" description="Helical" evidence="10">
    <location>
        <begin position="935"/>
        <end position="954"/>
    </location>
</feature>
<keyword evidence="8 10" id="KW-0472">Membrane</keyword>
<dbReference type="RefSeq" id="XP_004994291.1">
    <property type="nucleotide sequence ID" value="XM_004994234.1"/>
</dbReference>
<feature type="compositionally biased region" description="Low complexity" evidence="9">
    <location>
        <begin position="2288"/>
        <end position="2312"/>
    </location>
</feature>
<feature type="transmembrane region" description="Helical" evidence="10">
    <location>
        <begin position="839"/>
        <end position="861"/>
    </location>
</feature>
<dbReference type="FunFam" id="3.40.50.300:FF:000335">
    <property type="entry name" value="ATP binding cassette subfamily A member 5"/>
    <property type="match status" value="2"/>
</dbReference>
<dbReference type="PANTHER" id="PTHR19229">
    <property type="entry name" value="ATP-BINDING CASSETTE TRANSPORTER SUBFAMILY A ABCA"/>
    <property type="match status" value="1"/>
</dbReference>
<feature type="region of interest" description="Disordered" evidence="9">
    <location>
        <begin position="1873"/>
        <end position="1892"/>
    </location>
</feature>
<evidence type="ECO:0000313" key="13">
    <source>
        <dbReference type="EMBL" id="EGD73260.1"/>
    </source>
</evidence>
<feature type="region of interest" description="Disordered" evidence="9">
    <location>
        <begin position="665"/>
        <end position="699"/>
    </location>
</feature>
<dbReference type="OrthoDB" id="10255969at2759"/>
<keyword evidence="14" id="KW-1185">Reference proteome</keyword>
<feature type="transmembrane region" description="Helical" evidence="10">
    <location>
        <begin position="1751"/>
        <end position="1770"/>
    </location>
</feature>
<feature type="compositionally biased region" description="Polar residues" evidence="9">
    <location>
        <begin position="2769"/>
        <end position="2778"/>
    </location>
</feature>
<dbReference type="SUPFAM" id="SSF52540">
    <property type="entry name" value="P-loop containing nucleoside triphosphate hydrolases"/>
    <property type="match status" value="2"/>
</dbReference>
<dbReference type="Gene3D" id="3.40.50.300">
    <property type="entry name" value="P-loop containing nucleotide triphosphate hydrolases"/>
    <property type="match status" value="2"/>
</dbReference>
<dbReference type="GO" id="GO:0016887">
    <property type="term" value="F:ATP hydrolysis activity"/>
    <property type="evidence" value="ECO:0007669"/>
    <property type="project" value="InterPro"/>
</dbReference>
<feature type="domain" description="PA14" evidence="12">
    <location>
        <begin position="415"/>
        <end position="574"/>
    </location>
</feature>
<dbReference type="SMART" id="SM00382">
    <property type="entry name" value="AAA"/>
    <property type="match status" value="2"/>
</dbReference>
<dbReference type="GO" id="GO:0005319">
    <property type="term" value="F:lipid transporter activity"/>
    <property type="evidence" value="ECO:0007669"/>
    <property type="project" value="TreeGrafter"/>
</dbReference>
<evidence type="ECO:0000313" key="14">
    <source>
        <dbReference type="Proteomes" id="UP000007799"/>
    </source>
</evidence>
<feature type="compositionally biased region" description="Basic and acidic residues" evidence="9">
    <location>
        <begin position="2815"/>
        <end position="2830"/>
    </location>
</feature>
<comment type="subcellular location">
    <subcellularLocation>
        <location evidence="1">Membrane</location>
        <topology evidence="1">Multi-pass membrane protein</topology>
    </subcellularLocation>
</comment>
<dbReference type="Pfam" id="PF00005">
    <property type="entry name" value="ABC_tran"/>
    <property type="match status" value="2"/>
</dbReference>
<dbReference type="InterPro" id="IPR003439">
    <property type="entry name" value="ABC_transporter-like_ATP-bd"/>
</dbReference>
<keyword evidence="6" id="KW-0067">ATP-binding</keyword>
<dbReference type="GeneID" id="16074870"/>
<dbReference type="InterPro" id="IPR017871">
    <property type="entry name" value="ABC_transporter-like_CS"/>
</dbReference>
<keyword evidence="4 10" id="KW-0812">Transmembrane</keyword>
<dbReference type="GO" id="GO:0016020">
    <property type="term" value="C:membrane"/>
    <property type="evidence" value="ECO:0007669"/>
    <property type="project" value="UniProtKB-SubCell"/>
</dbReference>
<feature type="region of interest" description="Disordered" evidence="9">
    <location>
        <begin position="2803"/>
        <end position="2876"/>
    </location>
</feature>
<feature type="compositionally biased region" description="Gly residues" evidence="9">
    <location>
        <begin position="2325"/>
        <end position="2337"/>
    </location>
</feature>
<keyword evidence="7 10" id="KW-1133">Transmembrane helix</keyword>
<feature type="transmembrane region" description="Helical" evidence="10">
    <location>
        <begin position="975"/>
        <end position="999"/>
    </location>
</feature>
<dbReference type="InParanoid" id="F2U957"/>
<evidence type="ECO:0000256" key="3">
    <source>
        <dbReference type="ARBA" id="ARBA00022448"/>
    </source>
</evidence>
<evidence type="ECO:0000256" key="5">
    <source>
        <dbReference type="ARBA" id="ARBA00022741"/>
    </source>
</evidence>
<dbReference type="EMBL" id="GL832965">
    <property type="protein sequence ID" value="EGD73260.1"/>
    <property type="molecule type" value="Genomic_DNA"/>
</dbReference>
<dbReference type="PANTHER" id="PTHR19229:SF250">
    <property type="entry name" value="ABC TRANSPORTER DOMAIN-CONTAINING PROTEIN-RELATED"/>
    <property type="match status" value="1"/>
</dbReference>
<protein>
    <submittedName>
        <fullName evidence="13">ABCA2 protein</fullName>
    </submittedName>
</protein>
<keyword evidence="5" id="KW-0547">Nucleotide-binding</keyword>
<dbReference type="InterPro" id="IPR026082">
    <property type="entry name" value="ABCA"/>
</dbReference>
<evidence type="ECO:0000256" key="6">
    <source>
        <dbReference type="ARBA" id="ARBA00022840"/>
    </source>
</evidence>
<evidence type="ECO:0000256" key="2">
    <source>
        <dbReference type="ARBA" id="ARBA00008869"/>
    </source>
</evidence>
<feature type="region of interest" description="Disordered" evidence="9">
    <location>
        <begin position="1934"/>
        <end position="1957"/>
    </location>
</feature>
<dbReference type="PROSITE" id="PS00211">
    <property type="entry name" value="ABC_TRANSPORTER_1"/>
    <property type="match status" value="1"/>
</dbReference>
<feature type="region of interest" description="Disordered" evidence="9">
    <location>
        <begin position="2422"/>
        <end position="2453"/>
    </location>
</feature>
<evidence type="ECO:0000256" key="4">
    <source>
        <dbReference type="ARBA" id="ARBA00022692"/>
    </source>
</evidence>
<feature type="compositionally biased region" description="Low complexity" evidence="9">
    <location>
        <begin position="1494"/>
        <end position="1509"/>
    </location>
</feature>
<dbReference type="InterPro" id="IPR003593">
    <property type="entry name" value="AAA+_ATPase"/>
</dbReference>
<dbReference type="InterPro" id="IPR027417">
    <property type="entry name" value="P-loop_NTPase"/>
</dbReference>
<feature type="compositionally biased region" description="Polar residues" evidence="9">
    <location>
        <begin position="669"/>
        <end position="686"/>
    </location>
</feature>
<evidence type="ECO:0000256" key="7">
    <source>
        <dbReference type="ARBA" id="ARBA00022989"/>
    </source>
</evidence>
<feature type="transmembrane region" description="Helical" evidence="10">
    <location>
        <begin position="902"/>
        <end position="923"/>
    </location>
</feature>